<keyword evidence="6" id="KW-1185">Reference proteome</keyword>
<feature type="compositionally biased region" description="Low complexity" evidence="4">
    <location>
        <begin position="867"/>
        <end position="886"/>
    </location>
</feature>
<accession>A0A1S3IA88</accession>
<dbReference type="OrthoDB" id="120976at2759"/>
<evidence type="ECO:0000256" key="1">
    <source>
        <dbReference type="ARBA" id="ARBA00022468"/>
    </source>
</evidence>
<dbReference type="SMART" id="SM00368">
    <property type="entry name" value="LRR_RI"/>
    <property type="match status" value="20"/>
</dbReference>
<dbReference type="InterPro" id="IPR011029">
    <property type="entry name" value="DEATH-like_dom_sf"/>
</dbReference>
<dbReference type="Gene3D" id="1.10.533.10">
    <property type="entry name" value="Death Domain, Fas"/>
    <property type="match status" value="2"/>
</dbReference>
<proteinExistence type="predicted"/>
<feature type="compositionally biased region" description="Polar residues" evidence="4">
    <location>
        <begin position="853"/>
        <end position="866"/>
    </location>
</feature>
<feature type="compositionally biased region" description="Low complexity" evidence="4">
    <location>
        <begin position="119"/>
        <end position="128"/>
    </location>
</feature>
<evidence type="ECO:0000256" key="2">
    <source>
        <dbReference type="ARBA" id="ARBA00022614"/>
    </source>
</evidence>
<name>A0A1S3IA88_LINAN</name>
<dbReference type="GO" id="GO:0005634">
    <property type="term" value="C:nucleus"/>
    <property type="evidence" value="ECO:0007669"/>
    <property type="project" value="TreeGrafter"/>
</dbReference>
<keyword evidence="3" id="KW-0677">Repeat</keyword>
<dbReference type="InParanoid" id="A0A1S3IA88"/>
<evidence type="ECO:0000313" key="6">
    <source>
        <dbReference type="Proteomes" id="UP000085678"/>
    </source>
</evidence>
<keyword evidence="2" id="KW-0433">Leucine-rich repeat</keyword>
<feature type="region of interest" description="Disordered" evidence="4">
    <location>
        <begin position="1"/>
        <end position="142"/>
    </location>
</feature>
<dbReference type="PROSITE" id="PS50209">
    <property type="entry name" value="CARD"/>
    <property type="match status" value="2"/>
</dbReference>
<reference evidence="7" key="1">
    <citation type="submission" date="2025-08" db="UniProtKB">
        <authorList>
            <consortium name="RefSeq"/>
        </authorList>
    </citation>
    <scope>IDENTIFICATION</scope>
    <source>
        <tissue evidence="7">Gonads</tissue>
    </source>
</reference>
<dbReference type="GO" id="GO:0042981">
    <property type="term" value="P:regulation of apoptotic process"/>
    <property type="evidence" value="ECO:0007669"/>
    <property type="project" value="InterPro"/>
</dbReference>
<sequence length="1539" mass="171119">MGDTLSSCHSARSSALQDENPYGGRLRQGDQKRWSTMSKRKSGSMLDNPKTMISAPEDIQPSPLFSRPGRPSNLDLLPPENPNAAHTVDLLPSFPSRSPQISSPESWTSQPGGDPSPSPSFSSANSNSNPPPKPPRLYVNTATAPLRKKRISGYFGNYENIPDLKSLQSTDVAPELSPMSRTYPRSSRYKAIESRDSRMLTDEFLFAQHRQILEIMRYLLIDRLNAPDVLHHLFRKGVITEQEKEIVLQEERKKTMNIFIVDELFTKGEAEFEAFKYILRLNEDHEALADILEVLETVFKTLEKHNPNKPLDPEVDSGTEADVDPLEEDPYELVGEVLRAHHSQPPALDAAHMHCDISYYDRETGEVLPIITLPTPPGYFPRLTSCDNPRASVALAREFTDMIEQNLQMDGCLTDSCESPEKYVPVISLDIYDQNLGDDGASVLASVLEKYGCVSELSIPKNCIDSDGMERLASALQVNKSLLKLDVRMNPMTNEAARAFSNALHKNTSLKSLNLTDTRISHDGCSDIVQNLVGNGTLRELDLGFNELDDGDCDHIAQLLGNRSALKKLRLRGNNIAFLGCRALSRSLERNTGLLVLDLSSNDIGDNAAFHIGTMLSRNTTLQFLNLEKCGFTKEAAGAIAQSLTENKTLLSLDLGMNHLGDSGAEALAAMLSHNSSLKTLCLNMCGIGKQGFLGLLEALDNNTCLSTLKLCFNEIGRSERRAPMSQLHPHDGGIQGNSAILDLVYDRLHSTLVYKRDLKLLLWGNKLDEKRYSKEVRFEKCRLRQGDQKRWSTMSKRKSGSMLDNPKTMISAPDDIQPSPLFSRPGRPSNLDLLPPENPNAAHTVDLLPSFPSRSPQISSPESWTSQPGGDPSPSPSFSSATSNSNPPPKPPRLYVNTATAPLRKKRISGYFGNYENIPDLKSLQSTDVAPELSPMSRTYPRSSRYKAIESRDSRMLTDEFLFAQHRQILEIMRYLLIDRLNAPDVLHHLFRKGVITEQEKEIVLQEERKKTMNIFIVDELFTKGEAEFEAFKYILRLNEDHEALADILEVLETVFKTLEKHNPNKPLDPEVDSGTEADVDPLEEDPYELVGEVLRAHHSQPPALDAAHMHCDISYYDRETGEVLPIITLPTPPGYFPRLTSCDNPRASVALAREFTDMIEQNLQMDGCLTDSCESPEKYVPVISLDIYDQNLGDDGASVLASVLEKYGCVSELSIPKNCIDSDGMERLASALQVNKCLLKLDVRMNPMTNEAARAFSNALHKNTSLKSLNLTDTRISHDGCSDIVQNLVGNGTLRELDLGFNELDDRDCDHIAQLLGNRSALKKLRLRGNNIAFLGCRALSRALERNTGLLVLDLSSNDIGDNAAFHIGTMLSRNTTLQFLNLEKCGFTKEAAGAIAQSLTENKTLLSLDLGMNHLGDSGAEALAAMLSHNNSLKTLCLNMCGIGKQGFLDLLEALDNNTCLSTLKLCFNEIGRSERRAPMSQLHPHDGGIQGNTAILDLVYDRLHSTLVYKRDLKLLLWGNKLDEKRYSKEVRFEK</sequence>
<feature type="compositionally biased region" description="Polar residues" evidence="4">
    <location>
        <begin position="95"/>
        <end position="111"/>
    </location>
</feature>
<protein>
    <submittedName>
        <fullName evidence="7">Uncharacterized protein LOC106162433</fullName>
    </submittedName>
</protein>
<dbReference type="SUPFAM" id="SSF47986">
    <property type="entry name" value="DEATH domain"/>
    <property type="match status" value="2"/>
</dbReference>
<evidence type="ECO:0000256" key="4">
    <source>
        <dbReference type="SAM" id="MobiDB-lite"/>
    </source>
</evidence>
<feature type="compositionally biased region" description="Polar residues" evidence="4">
    <location>
        <begin position="1"/>
        <end position="17"/>
    </location>
</feature>
<evidence type="ECO:0000259" key="5">
    <source>
        <dbReference type="PROSITE" id="PS50209"/>
    </source>
</evidence>
<gene>
    <name evidence="7" type="primary">LOC106162433</name>
</gene>
<dbReference type="PANTHER" id="PTHR24113">
    <property type="entry name" value="RAN GTPASE-ACTIVATING PROTEIN 1"/>
    <property type="match status" value="1"/>
</dbReference>
<dbReference type="PANTHER" id="PTHR24113:SF12">
    <property type="entry name" value="RAN GTPASE-ACTIVATING PROTEIN 1"/>
    <property type="match status" value="1"/>
</dbReference>
<feature type="domain" description="CARD" evidence="5">
    <location>
        <begin position="963"/>
        <end position="1033"/>
    </location>
</feature>
<evidence type="ECO:0000313" key="7">
    <source>
        <dbReference type="RefSeq" id="XP_013395180.1"/>
    </source>
</evidence>
<dbReference type="GO" id="GO:0048471">
    <property type="term" value="C:perinuclear region of cytoplasm"/>
    <property type="evidence" value="ECO:0007669"/>
    <property type="project" value="TreeGrafter"/>
</dbReference>
<dbReference type="Pfam" id="PF00619">
    <property type="entry name" value="CARD"/>
    <property type="match status" value="2"/>
</dbReference>
<dbReference type="SMART" id="SM00114">
    <property type="entry name" value="CARD"/>
    <property type="match status" value="2"/>
</dbReference>
<dbReference type="GO" id="GO:0005829">
    <property type="term" value="C:cytosol"/>
    <property type="evidence" value="ECO:0007669"/>
    <property type="project" value="TreeGrafter"/>
</dbReference>
<dbReference type="InterPro" id="IPR001315">
    <property type="entry name" value="CARD"/>
</dbReference>
<dbReference type="SUPFAM" id="SSF52047">
    <property type="entry name" value="RNI-like"/>
    <property type="match status" value="2"/>
</dbReference>
<dbReference type="GeneID" id="106162433"/>
<evidence type="ECO:0000256" key="3">
    <source>
        <dbReference type="ARBA" id="ARBA00022737"/>
    </source>
</evidence>
<dbReference type="SMR" id="A0A1S3IA88"/>
<dbReference type="Proteomes" id="UP000085678">
    <property type="component" value="Unplaced"/>
</dbReference>
<feature type="region of interest" description="Disordered" evidence="4">
    <location>
        <begin position="788"/>
        <end position="900"/>
    </location>
</feature>
<organism evidence="6 7">
    <name type="scientific">Lingula anatina</name>
    <name type="common">Brachiopod</name>
    <name type="synonym">Lingula unguis</name>
    <dbReference type="NCBI Taxonomy" id="7574"/>
    <lineage>
        <taxon>Eukaryota</taxon>
        <taxon>Metazoa</taxon>
        <taxon>Spiralia</taxon>
        <taxon>Lophotrochozoa</taxon>
        <taxon>Brachiopoda</taxon>
        <taxon>Linguliformea</taxon>
        <taxon>Lingulata</taxon>
        <taxon>Lingulida</taxon>
        <taxon>Linguloidea</taxon>
        <taxon>Lingulidae</taxon>
        <taxon>Lingula</taxon>
    </lineage>
</organism>
<dbReference type="Gene3D" id="3.80.10.10">
    <property type="entry name" value="Ribonuclease Inhibitor"/>
    <property type="match status" value="6"/>
</dbReference>
<dbReference type="KEGG" id="lak:106162433"/>
<dbReference type="GO" id="GO:0006913">
    <property type="term" value="P:nucleocytoplasmic transport"/>
    <property type="evidence" value="ECO:0007669"/>
    <property type="project" value="TreeGrafter"/>
</dbReference>
<dbReference type="GO" id="GO:0005096">
    <property type="term" value="F:GTPase activator activity"/>
    <property type="evidence" value="ECO:0007669"/>
    <property type="project" value="UniProtKB-KW"/>
</dbReference>
<dbReference type="RefSeq" id="XP_013395180.1">
    <property type="nucleotide sequence ID" value="XM_013539726.1"/>
</dbReference>
<dbReference type="InterPro" id="IPR001611">
    <property type="entry name" value="Leu-rich_rpt"/>
</dbReference>
<dbReference type="InterPro" id="IPR032675">
    <property type="entry name" value="LRR_dom_sf"/>
</dbReference>
<dbReference type="GO" id="GO:0031267">
    <property type="term" value="F:small GTPase binding"/>
    <property type="evidence" value="ECO:0007669"/>
    <property type="project" value="TreeGrafter"/>
</dbReference>
<dbReference type="Pfam" id="PF13516">
    <property type="entry name" value="LRR_6"/>
    <property type="match status" value="12"/>
</dbReference>
<feature type="domain" description="CARD" evidence="5">
    <location>
        <begin position="205"/>
        <end position="275"/>
    </location>
</feature>
<dbReference type="CDD" id="cd01671">
    <property type="entry name" value="CARD"/>
    <property type="match status" value="2"/>
</dbReference>
<dbReference type="STRING" id="7574.A0A1S3IA88"/>
<keyword evidence="1" id="KW-0343">GTPase activation</keyword>
<dbReference type="InterPro" id="IPR027038">
    <property type="entry name" value="RanGap"/>
</dbReference>